<organism evidence="1 2">
    <name type="scientific">Tuber magnatum</name>
    <name type="common">white Piedmont truffle</name>
    <dbReference type="NCBI Taxonomy" id="42249"/>
    <lineage>
        <taxon>Eukaryota</taxon>
        <taxon>Fungi</taxon>
        <taxon>Dikarya</taxon>
        <taxon>Ascomycota</taxon>
        <taxon>Pezizomycotina</taxon>
        <taxon>Pezizomycetes</taxon>
        <taxon>Pezizales</taxon>
        <taxon>Tuberaceae</taxon>
        <taxon>Tuber</taxon>
    </lineage>
</organism>
<dbReference type="AlphaFoldDB" id="A0A317SXH2"/>
<gene>
    <name evidence="1" type="ORF">C7212DRAFT_316472</name>
</gene>
<name>A0A317SXH2_9PEZI</name>
<evidence type="ECO:0000313" key="2">
    <source>
        <dbReference type="Proteomes" id="UP000246991"/>
    </source>
</evidence>
<comment type="caution">
    <text evidence="1">The sequence shown here is derived from an EMBL/GenBank/DDBJ whole genome shotgun (WGS) entry which is preliminary data.</text>
</comment>
<dbReference type="EMBL" id="PYWC01000017">
    <property type="protein sequence ID" value="PWW78106.1"/>
    <property type="molecule type" value="Genomic_DNA"/>
</dbReference>
<evidence type="ECO:0000313" key="1">
    <source>
        <dbReference type="EMBL" id="PWW78106.1"/>
    </source>
</evidence>
<keyword evidence="2" id="KW-1185">Reference proteome</keyword>
<protein>
    <submittedName>
        <fullName evidence="1">Uncharacterized protein</fullName>
    </submittedName>
</protein>
<sequence>MDGRIPDVVGNWRVAKIEEKEDVPRDWWAVDTQIEIQFNESAMFSGHWKDPTHRCV</sequence>
<accession>A0A317SXH2</accession>
<reference evidence="1 2" key="1">
    <citation type="submission" date="2018-03" db="EMBL/GenBank/DDBJ databases">
        <title>Genomes of Pezizomycetes fungi and the evolution of truffles.</title>
        <authorList>
            <person name="Murat C."/>
            <person name="Payen T."/>
            <person name="Noel B."/>
            <person name="Kuo A."/>
            <person name="Martin F.M."/>
        </authorList>
    </citation>
    <scope>NUCLEOTIDE SEQUENCE [LARGE SCALE GENOMIC DNA]</scope>
    <source>
        <strain evidence="1">091103-1</strain>
    </source>
</reference>
<proteinExistence type="predicted"/>
<dbReference type="Proteomes" id="UP000246991">
    <property type="component" value="Unassembled WGS sequence"/>
</dbReference>